<dbReference type="RefSeq" id="WP_155345148.1">
    <property type="nucleotide sequence ID" value="NZ_BAAAHM010000008.1"/>
</dbReference>
<feature type="transmembrane region" description="Helical" evidence="1">
    <location>
        <begin position="271"/>
        <end position="291"/>
    </location>
</feature>
<gene>
    <name evidence="2" type="ORF">Aple_029910</name>
</gene>
<dbReference type="Proteomes" id="UP000377595">
    <property type="component" value="Unassembled WGS sequence"/>
</dbReference>
<sequence length="359" mass="36494">MSNVRAVVLVILVAPGLSMLLLLPGRLELAGVLTGLAAGFLLCGEAARAALATLCGSVSAVLIGQIFAETPDALDFADQMAGWPGWPVGAVLAYLIAARGLPPKTAGRPAVLPVGLAALTAAALGCGQLIAAKALEMTLWEDYHPFDGPAWYRDLTSATWYPAAAVVIATAAAAALPGGRGRFLALPLAAWLGCAVTAGPLQYAQALGVTDKSPTVALLASLAGGGIGAAASAAGLRHGGTRLGLVSYVLAVTVALVTSNRLEVRIQWDQFIPAVLVSMVLVSVVAARAAYQNTSVGSGVVAGMAGPLLIWSVYLTVGPRLYDHSSQAVPYWLAWVTVPAALITALAAAVAGTRSTCRR</sequence>
<feature type="transmembrane region" description="Helical" evidence="1">
    <location>
        <begin position="216"/>
        <end position="236"/>
    </location>
</feature>
<evidence type="ECO:0000256" key="1">
    <source>
        <dbReference type="SAM" id="Phobius"/>
    </source>
</evidence>
<keyword evidence="1" id="KW-0812">Transmembrane</keyword>
<feature type="transmembrane region" description="Helical" evidence="1">
    <location>
        <begin position="298"/>
        <end position="317"/>
    </location>
</feature>
<feature type="transmembrane region" description="Helical" evidence="1">
    <location>
        <begin position="6"/>
        <end position="25"/>
    </location>
</feature>
<dbReference type="OrthoDB" id="3535055at2"/>
<feature type="transmembrane region" description="Helical" evidence="1">
    <location>
        <begin position="80"/>
        <end position="98"/>
    </location>
</feature>
<keyword evidence="1" id="KW-0472">Membrane</keyword>
<dbReference type="AlphaFoldDB" id="A0A5M3XEQ9"/>
<evidence type="ECO:0000313" key="3">
    <source>
        <dbReference type="Proteomes" id="UP000377595"/>
    </source>
</evidence>
<keyword evidence="1" id="KW-1133">Transmembrane helix</keyword>
<proteinExistence type="predicted"/>
<accession>A0A5M3XEQ9</accession>
<feature type="transmembrane region" description="Helical" evidence="1">
    <location>
        <begin position="243"/>
        <end position="259"/>
    </location>
</feature>
<reference evidence="2 3" key="1">
    <citation type="submission" date="2019-10" db="EMBL/GenBank/DDBJ databases">
        <title>Whole genome shotgun sequence of Acrocarpospora pleiomorpha NBRC 16267.</title>
        <authorList>
            <person name="Ichikawa N."/>
            <person name="Kimura A."/>
            <person name="Kitahashi Y."/>
            <person name="Komaki H."/>
            <person name="Oguchi A."/>
        </authorList>
    </citation>
    <scope>NUCLEOTIDE SEQUENCE [LARGE SCALE GENOMIC DNA]</scope>
    <source>
        <strain evidence="2 3">NBRC 16267</strain>
    </source>
</reference>
<feature type="transmembrane region" description="Helical" evidence="1">
    <location>
        <begin position="329"/>
        <end position="351"/>
    </location>
</feature>
<dbReference type="EMBL" id="BLAF01000014">
    <property type="protein sequence ID" value="GES20095.1"/>
    <property type="molecule type" value="Genomic_DNA"/>
</dbReference>
<comment type="caution">
    <text evidence="2">The sequence shown here is derived from an EMBL/GenBank/DDBJ whole genome shotgun (WGS) entry which is preliminary data.</text>
</comment>
<name>A0A5M3XEQ9_9ACTN</name>
<keyword evidence="3" id="KW-1185">Reference proteome</keyword>
<feature type="transmembrane region" description="Helical" evidence="1">
    <location>
        <begin position="158"/>
        <end position="176"/>
    </location>
</feature>
<protein>
    <submittedName>
        <fullName evidence="2">Uncharacterized protein</fullName>
    </submittedName>
</protein>
<organism evidence="2 3">
    <name type="scientific">Acrocarpospora pleiomorpha</name>
    <dbReference type="NCBI Taxonomy" id="90975"/>
    <lineage>
        <taxon>Bacteria</taxon>
        <taxon>Bacillati</taxon>
        <taxon>Actinomycetota</taxon>
        <taxon>Actinomycetes</taxon>
        <taxon>Streptosporangiales</taxon>
        <taxon>Streptosporangiaceae</taxon>
        <taxon>Acrocarpospora</taxon>
    </lineage>
</organism>
<feature type="transmembrane region" description="Helical" evidence="1">
    <location>
        <begin position="110"/>
        <end position="131"/>
    </location>
</feature>
<evidence type="ECO:0000313" key="2">
    <source>
        <dbReference type="EMBL" id="GES20095.1"/>
    </source>
</evidence>
<feature type="transmembrane region" description="Helical" evidence="1">
    <location>
        <begin position="183"/>
        <end position="204"/>
    </location>
</feature>